<keyword evidence="2" id="KW-1185">Reference proteome</keyword>
<name>A0A183PZL5_9TREM</name>
<dbReference type="EMBL" id="UZAL01043044">
    <property type="protein sequence ID" value="VDP80796.1"/>
    <property type="molecule type" value="Genomic_DNA"/>
</dbReference>
<evidence type="ECO:0000313" key="2">
    <source>
        <dbReference type="Proteomes" id="UP000269396"/>
    </source>
</evidence>
<sequence>MRIASILRPGFHFWPPSTYKTGPTTCNEQRIRNVSALPTLTWVSNNNNNNEVIPLSNKSTYIDDIVE</sequence>
<gene>
    <name evidence="1" type="ORF">SMTD_LOCUS19803</name>
</gene>
<protein>
    <submittedName>
        <fullName evidence="1">Uncharacterized protein</fullName>
    </submittedName>
</protein>
<dbReference type="Proteomes" id="UP000269396">
    <property type="component" value="Unassembled WGS sequence"/>
</dbReference>
<dbReference type="AlphaFoldDB" id="A0A183PZL5"/>
<proteinExistence type="predicted"/>
<organism evidence="1 2">
    <name type="scientific">Schistosoma mattheei</name>
    <dbReference type="NCBI Taxonomy" id="31246"/>
    <lineage>
        <taxon>Eukaryota</taxon>
        <taxon>Metazoa</taxon>
        <taxon>Spiralia</taxon>
        <taxon>Lophotrochozoa</taxon>
        <taxon>Platyhelminthes</taxon>
        <taxon>Trematoda</taxon>
        <taxon>Digenea</taxon>
        <taxon>Strigeidida</taxon>
        <taxon>Schistosomatoidea</taxon>
        <taxon>Schistosomatidae</taxon>
        <taxon>Schistosoma</taxon>
    </lineage>
</organism>
<evidence type="ECO:0000313" key="1">
    <source>
        <dbReference type="EMBL" id="VDP80796.1"/>
    </source>
</evidence>
<accession>A0A183PZL5</accession>
<reference evidence="1 2" key="1">
    <citation type="submission" date="2018-11" db="EMBL/GenBank/DDBJ databases">
        <authorList>
            <consortium name="Pathogen Informatics"/>
        </authorList>
    </citation>
    <scope>NUCLEOTIDE SEQUENCE [LARGE SCALE GENOMIC DNA]</scope>
    <source>
        <strain>Denwood</strain>
        <strain evidence="2">Zambia</strain>
    </source>
</reference>